<dbReference type="OrthoDB" id="5600793at2"/>
<dbReference type="InterPro" id="IPR021363">
    <property type="entry name" value="DUF2835"/>
</dbReference>
<keyword evidence="2" id="KW-1185">Reference proteome</keyword>
<reference evidence="1 2" key="1">
    <citation type="submission" date="2018-02" db="EMBL/GenBank/DDBJ databases">
        <title>Subsurface microbial communities from deep shales in Ohio and West Virginia, USA.</title>
        <authorList>
            <person name="Wrighton K."/>
        </authorList>
    </citation>
    <scope>NUCLEOTIDE SEQUENCE [LARGE SCALE GENOMIC DNA]</scope>
    <source>
        <strain evidence="1 2">OWC-G53F</strain>
    </source>
</reference>
<protein>
    <submittedName>
        <fullName evidence="1">Uncharacterized protein DUF2835</fullName>
    </submittedName>
</protein>
<evidence type="ECO:0000313" key="2">
    <source>
        <dbReference type="Proteomes" id="UP000238071"/>
    </source>
</evidence>
<dbReference type="EMBL" id="PTIY01000005">
    <property type="protein sequence ID" value="PPK71936.1"/>
    <property type="molecule type" value="Genomic_DNA"/>
</dbReference>
<dbReference type="Proteomes" id="UP000238071">
    <property type="component" value="Unassembled WGS sequence"/>
</dbReference>
<organism evidence="1 2">
    <name type="scientific">Methylobacter tundripaludum</name>
    <dbReference type="NCBI Taxonomy" id="173365"/>
    <lineage>
        <taxon>Bacteria</taxon>
        <taxon>Pseudomonadati</taxon>
        <taxon>Pseudomonadota</taxon>
        <taxon>Gammaproteobacteria</taxon>
        <taxon>Methylococcales</taxon>
        <taxon>Methylococcaceae</taxon>
        <taxon>Methylobacter</taxon>
    </lineage>
</organism>
<proteinExistence type="predicted"/>
<name>A0A2S6H3F6_9GAMM</name>
<dbReference type="RefSeq" id="WP_104423327.1">
    <property type="nucleotide sequence ID" value="NZ_PTIY01000005.1"/>
</dbReference>
<evidence type="ECO:0000313" key="1">
    <source>
        <dbReference type="EMBL" id="PPK71936.1"/>
    </source>
</evidence>
<accession>A0A2S6H3F6</accession>
<dbReference type="AlphaFoldDB" id="A0A2S6H3F6"/>
<dbReference type="Pfam" id="PF11197">
    <property type="entry name" value="DUF2835"/>
    <property type="match status" value="1"/>
</dbReference>
<sequence>MTQHQHIRFALKLSYDQYLKVYQGIAKNVTVVADDGRRIAFPAGRIQSFLTKQGINGYFEMELTPENKFVNIKKLK</sequence>
<gene>
    <name evidence="1" type="ORF">B0F88_10548</name>
</gene>
<comment type="caution">
    <text evidence="1">The sequence shown here is derived from an EMBL/GenBank/DDBJ whole genome shotgun (WGS) entry which is preliminary data.</text>
</comment>